<comment type="subcellular location">
    <subcellularLocation>
        <location evidence="2">Cell membrane</location>
        <topology evidence="2">Multi-pass membrane protein</topology>
    </subcellularLocation>
</comment>
<evidence type="ECO:0000313" key="12">
    <source>
        <dbReference type="Proteomes" id="UP001056681"/>
    </source>
</evidence>
<gene>
    <name evidence="11" type="ORF">IM816_16370</name>
</gene>
<dbReference type="Proteomes" id="UP001056681">
    <property type="component" value="Chromosome"/>
</dbReference>
<dbReference type="NCBIfam" id="TIGR01528">
    <property type="entry name" value="NMN_trans_PnuC"/>
    <property type="match status" value="1"/>
</dbReference>
<evidence type="ECO:0000256" key="10">
    <source>
        <dbReference type="SAM" id="Phobius"/>
    </source>
</evidence>
<evidence type="ECO:0000256" key="8">
    <source>
        <dbReference type="ARBA" id="ARBA00022989"/>
    </source>
</evidence>
<evidence type="ECO:0000313" key="11">
    <source>
        <dbReference type="EMBL" id="URL60436.1"/>
    </source>
</evidence>
<evidence type="ECO:0000256" key="1">
    <source>
        <dbReference type="ARBA" id="ARBA00002672"/>
    </source>
</evidence>
<evidence type="ECO:0000256" key="6">
    <source>
        <dbReference type="ARBA" id="ARBA00022475"/>
    </source>
</evidence>
<sequence>MSLFEVCAAIVSAAAVWLTARRSPWSWPVGLVSVIAYAWIFIDAKLYSDTLLQVIFAVLILYGWHRWLRNLDTSGHVRIAALDPRDAGRHLAIGTAAALALGYAMHRYTDASLPWLDAALTAFSLVAQWWQARRHAAAWWLWIVVDVIYVGEYAYKSLPVTAVLYAGFVVLAAMGWRAWRSAASPMPQSQDSLTH</sequence>
<keyword evidence="5" id="KW-0813">Transport</keyword>
<keyword evidence="12" id="KW-1185">Reference proteome</keyword>
<evidence type="ECO:0000256" key="9">
    <source>
        <dbReference type="ARBA" id="ARBA00023136"/>
    </source>
</evidence>
<name>A0ABY4TCI0_9GAMM</name>
<keyword evidence="9 10" id="KW-0472">Membrane</keyword>
<reference evidence="11" key="1">
    <citation type="submission" date="2020-10" db="EMBL/GenBank/DDBJ databases">
        <title>Whole-genome sequence of Luteibacter sp. EIF3.</title>
        <authorList>
            <person name="Friedrich I."/>
            <person name="Hertel R."/>
            <person name="Daniel R."/>
        </authorList>
    </citation>
    <scope>NUCLEOTIDE SEQUENCE</scope>
    <source>
        <strain evidence="11">EIF3</strain>
    </source>
</reference>
<dbReference type="EMBL" id="CP063231">
    <property type="protein sequence ID" value="URL60436.1"/>
    <property type="molecule type" value="Genomic_DNA"/>
</dbReference>
<feature type="transmembrane region" description="Helical" evidence="10">
    <location>
        <begin position="137"/>
        <end position="155"/>
    </location>
</feature>
<dbReference type="Pfam" id="PF04973">
    <property type="entry name" value="NMN_transporter"/>
    <property type="match status" value="1"/>
</dbReference>
<evidence type="ECO:0000256" key="2">
    <source>
        <dbReference type="ARBA" id="ARBA00004651"/>
    </source>
</evidence>
<proteinExistence type="inferred from homology"/>
<feature type="transmembrane region" description="Helical" evidence="10">
    <location>
        <begin position="25"/>
        <end position="42"/>
    </location>
</feature>
<protein>
    <recommendedName>
        <fullName evidence="4">Nicotinamide riboside transporter PnuC</fullName>
    </recommendedName>
</protein>
<feature type="transmembrane region" description="Helical" evidence="10">
    <location>
        <begin position="162"/>
        <end position="179"/>
    </location>
</feature>
<keyword evidence="8 10" id="KW-1133">Transmembrane helix</keyword>
<dbReference type="PANTHER" id="PTHR36122">
    <property type="entry name" value="NICOTINAMIDE RIBOSIDE TRANSPORTER PNUC"/>
    <property type="match status" value="1"/>
</dbReference>
<comment type="function">
    <text evidence="1">Required for nicotinamide riboside transport across the inner membrane.</text>
</comment>
<evidence type="ECO:0000256" key="5">
    <source>
        <dbReference type="ARBA" id="ARBA00022448"/>
    </source>
</evidence>
<feature type="transmembrane region" description="Helical" evidence="10">
    <location>
        <begin position="49"/>
        <end position="67"/>
    </location>
</feature>
<evidence type="ECO:0000256" key="7">
    <source>
        <dbReference type="ARBA" id="ARBA00022692"/>
    </source>
</evidence>
<comment type="similarity">
    <text evidence="3">Belongs to the nicotinamide ribonucleoside (NR) uptake permease (TC 4.B.1) family.</text>
</comment>
<dbReference type="PANTHER" id="PTHR36122:SF2">
    <property type="entry name" value="NICOTINAMIDE RIBOSIDE TRANSPORTER PNUC"/>
    <property type="match status" value="1"/>
</dbReference>
<dbReference type="InterPro" id="IPR006419">
    <property type="entry name" value="NMN_transpt_PnuC"/>
</dbReference>
<keyword evidence="6" id="KW-1003">Cell membrane</keyword>
<keyword evidence="7 10" id="KW-0812">Transmembrane</keyword>
<organism evidence="11 12">
    <name type="scientific">Luteibacter flocculans</name>
    <dbReference type="NCBI Taxonomy" id="2780091"/>
    <lineage>
        <taxon>Bacteria</taxon>
        <taxon>Pseudomonadati</taxon>
        <taxon>Pseudomonadota</taxon>
        <taxon>Gammaproteobacteria</taxon>
        <taxon>Lysobacterales</taxon>
        <taxon>Rhodanobacteraceae</taxon>
        <taxon>Luteibacter</taxon>
    </lineage>
</organism>
<accession>A0ABY4TCI0</accession>
<evidence type="ECO:0000256" key="4">
    <source>
        <dbReference type="ARBA" id="ARBA00017522"/>
    </source>
</evidence>
<evidence type="ECO:0000256" key="3">
    <source>
        <dbReference type="ARBA" id="ARBA00006669"/>
    </source>
</evidence>